<evidence type="ECO:0000256" key="1">
    <source>
        <dbReference type="SAM" id="Phobius"/>
    </source>
</evidence>
<feature type="transmembrane region" description="Helical" evidence="1">
    <location>
        <begin position="9"/>
        <end position="30"/>
    </location>
</feature>
<gene>
    <name evidence="2" type="ORF">HNR31_000875</name>
</gene>
<name>A0A7W0BY04_9BACL</name>
<sequence>MGKRKSSPWLATTPIWMLSLLIMTNEFIYIHSICDFFRCLTVYYDHLQRDKVVL</sequence>
<keyword evidence="1" id="KW-0472">Membrane</keyword>
<accession>A0A7W0BY04</accession>
<evidence type="ECO:0000313" key="2">
    <source>
        <dbReference type="EMBL" id="MBA2874105.1"/>
    </source>
</evidence>
<dbReference type="AlphaFoldDB" id="A0A7W0BY04"/>
<protein>
    <submittedName>
        <fullName evidence="2">Uncharacterized protein</fullName>
    </submittedName>
</protein>
<keyword evidence="3" id="KW-1185">Reference proteome</keyword>
<organism evidence="2 3">
    <name type="scientific">Thermaerobacillus caldiproteolyticus</name>
    <dbReference type="NCBI Taxonomy" id="247480"/>
    <lineage>
        <taxon>Bacteria</taxon>
        <taxon>Bacillati</taxon>
        <taxon>Bacillota</taxon>
        <taxon>Bacilli</taxon>
        <taxon>Bacillales</taxon>
        <taxon>Anoxybacillaceae</taxon>
        <taxon>Thermaerobacillus</taxon>
    </lineage>
</organism>
<dbReference type="Proteomes" id="UP000523087">
    <property type="component" value="Unassembled WGS sequence"/>
</dbReference>
<keyword evidence="1" id="KW-0812">Transmembrane</keyword>
<proteinExistence type="predicted"/>
<comment type="caution">
    <text evidence="2">The sequence shown here is derived from an EMBL/GenBank/DDBJ whole genome shotgun (WGS) entry which is preliminary data.</text>
</comment>
<keyword evidence="1" id="KW-1133">Transmembrane helix</keyword>
<evidence type="ECO:0000313" key="3">
    <source>
        <dbReference type="Proteomes" id="UP000523087"/>
    </source>
</evidence>
<dbReference type="EMBL" id="JACDUT010000002">
    <property type="protein sequence ID" value="MBA2874105.1"/>
    <property type="molecule type" value="Genomic_DNA"/>
</dbReference>
<reference evidence="2 3" key="1">
    <citation type="submission" date="2020-07" db="EMBL/GenBank/DDBJ databases">
        <title>Genomic Encyclopedia of Type Strains, Phase IV (KMG-IV): sequencing the most valuable type-strain genomes for metagenomic binning, comparative biology and taxonomic classification.</title>
        <authorList>
            <person name="Goeker M."/>
        </authorList>
    </citation>
    <scope>NUCLEOTIDE SEQUENCE [LARGE SCALE GENOMIC DNA]</scope>
    <source>
        <strain evidence="2 3">DSM 15730</strain>
    </source>
</reference>
<dbReference type="RefSeq" id="WP_181555250.1">
    <property type="nucleotide sequence ID" value="NZ_CP064060.1"/>
</dbReference>